<proteinExistence type="predicted"/>
<evidence type="ECO:0000313" key="2">
    <source>
        <dbReference type="Proteomes" id="UP000699462"/>
    </source>
</evidence>
<reference evidence="1 2" key="1">
    <citation type="submission" date="2019-07" db="EMBL/GenBank/DDBJ databases">
        <title>Annotation for the trematode Paragonimus westermani.</title>
        <authorList>
            <person name="Choi Y.-J."/>
        </authorList>
    </citation>
    <scope>NUCLEOTIDE SEQUENCE [LARGE SCALE GENOMIC DNA]</scope>
    <source>
        <strain evidence="1">180907_Pwestermani</strain>
    </source>
</reference>
<name>A0A8T0DQX7_9TREM</name>
<accession>A0A8T0DQX7</accession>
<keyword evidence="2" id="KW-1185">Reference proteome</keyword>
<protein>
    <submittedName>
        <fullName evidence="1">Uncharacterized protein</fullName>
    </submittedName>
</protein>
<dbReference type="EMBL" id="JTDF01002205">
    <property type="protein sequence ID" value="KAF8569081.1"/>
    <property type="molecule type" value="Genomic_DNA"/>
</dbReference>
<dbReference type="SUPFAM" id="SSF55486">
    <property type="entry name" value="Metalloproteases ('zincins'), catalytic domain"/>
    <property type="match status" value="1"/>
</dbReference>
<comment type="caution">
    <text evidence="1">The sequence shown here is derived from an EMBL/GenBank/DDBJ whole genome shotgun (WGS) entry which is preliminary data.</text>
</comment>
<dbReference type="Proteomes" id="UP000699462">
    <property type="component" value="Unassembled WGS sequence"/>
</dbReference>
<gene>
    <name evidence="1" type="ORF">P879_06801</name>
</gene>
<dbReference type="OrthoDB" id="527990at2759"/>
<organism evidence="1 2">
    <name type="scientific">Paragonimus westermani</name>
    <dbReference type="NCBI Taxonomy" id="34504"/>
    <lineage>
        <taxon>Eukaryota</taxon>
        <taxon>Metazoa</taxon>
        <taxon>Spiralia</taxon>
        <taxon>Lophotrochozoa</taxon>
        <taxon>Platyhelminthes</taxon>
        <taxon>Trematoda</taxon>
        <taxon>Digenea</taxon>
        <taxon>Plagiorchiida</taxon>
        <taxon>Troglotremata</taxon>
        <taxon>Troglotrematidae</taxon>
        <taxon>Paragonimus</taxon>
    </lineage>
</organism>
<evidence type="ECO:0000313" key="1">
    <source>
        <dbReference type="EMBL" id="KAF8569081.1"/>
    </source>
</evidence>
<dbReference type="AlphaFoldDB" id="A0A8T0DQX7"/>
<dbReference type="Gene3D" id="3.10.170.20">
    <property type="match status" value="1"/>
</dbReference>
<sequence length="311" mass="35651">MQSTHYKKLKKPSASYARQTSITVVLFRNFHNRFKHATLLPEDCSPKLNHSAEDIIQMAFNAQFALRFKYFVWCPFLLFCDFVLALENHKCWIPLNTKISVASNEYTISALKSTPENLRITVQYTERMRKLNKFALLKRELLEPAVAFWSKTLRARNPPSGPLLLNRACVNDAISVYSDGQKYCAKGCSDQTLCHTEPIPDDYLGQCMEIKNGMKIRRGTAKRGLPNTDFLLIVDADADARCNDGFLGFGAVCQVDNSLNRQVTKERCLIFMLPLVYHQSCFNPFHLPTDDHRVVLCAYIQMKSHYHVVRS</sequence>